<accession>A0A6C0DST7</accession>
<proteinExistence type="predicted"/>
<protein>
    <submittedName>
        <fullName evidence="1">Uncharacterized protein</fullName>
    </submittedName>
</protein>
<name>A0A6C0DST7_9ZZZZ</name>
<sequence length="188" mass="22499">MFLDADTSDKMDLDTKWIEEFESVDNNYKTFYAEDIIHIKFHYVYVNKESNIEKIKEETVLLRTPNYISREELIGILKKNNKLSNINYSVLSILKYNIDIEPSDVTYYIKSNIEHDESYNFLKSVKNIDAITLNKSISMFQDLNDIIIIFYEKQINDKKNESHTHNQTKRIIIKTIHANRRRTYRKMV</sequence>
<dbReference type="EMBL" id="MN739670">
    <property type="protein sequence ID" value="QHT19877.1"/>
    <property type="molecule type" value="Genomic_DNA"/>
</dbReference>
<dbReference type="AlphaFoldDB" id="A0A6C0DST7"/>
<evidence type="ECO:0000313" key="1">
    <source>
        <dbReference type="EMBL" id="QHT19877.1"/>
    </source>
</evidence>
<organism evidence="1">
    <name type="scientific">viral metagenome</name>
    <dbReference type="NCBI Taxonomy" id="1070528"/>
    <lineage>
        <taxon>unclassified sequences</taxon>
        <taxon>metagenomes</taxon>
        <taxon>organismal metagenomes</taxon>
    </lineage>
</organism>
<reference evidence="1" key="1">
    <citation type="journal article" date="2020" name="Nature">
        <title>Giant virus diversity and host interactions through global metagenomics.</title>
        <authorList>
            <person name="Schulz F."/>
            <person name="Roux S."/>
            <person name="Paez-Espino D."/>
            <person name="Jungbluth S."/>
            <person name="Walsh D.A."/>
            <person name="Denef V.J."/>
            <person name="McMahon K.D."/>
            <person name="Konstantinidis K.T."/>
            <person name="Eloe-Fadrosh E.A."/>
            <person name="Kyrpides N.C."/>
            <person name="Woyke T."/>
        </authorList>
    </citation>
    <scope>NUCLEOTIDE SEQUENCE</scope>
    <source>
        <strain evidence="1">GVMAG-M-3300023174-5</strain>
    </source>
</reference>